<dbReference type="STRING" id="139825.A0A401GUQ1"/>
<protein>
    <recommendedName>
        <fullName evidence="6">UBC core domain-containing protein</fullName>
    </recommendedName>
</protein>
<dbReference type="InterPro" id="IPR000608">
    <property type="entry name" value="UBC"/>
</dbReference>
<dbReference type="GO" id="GO:0003950">
    <property type="term" value="F:NAD+ poly-ADP-ribosyltransferase activity"/>
    <property type="evidence" value="ECO:0007669"/>
    <property type="project" value="InterPro"/>
</dbReference>
<evidence type="ECO:0000256" key="5">
    <source>
        <dbReference type="SAM" id="MobiDB-lite"/>
    </source>
</evidence>
<proteinExistence type="predicted"/>
<name>A0A401GUQ1_9APHY</name>
<dbReference type="EMBL" id="BFAD01000008">
    <property type="protein sequence ID" value="GBE85961.1"/>
    <property type="molecule type" value="Genomic_DNA"/>
</dbReference>
<evidence type="ECO:0000259" key="6">
    <source>
        <dbReference type="PROSITE" id="PS50127"/>
    </source>
</evidence>
<dbReference type="InterPro" id="IPR051838">
    <property type="entry name" value="ARTD_PARP"/>
</dbReference>
<dbReference type="Proteomes" id="UP000287166">
    <property type="component" value="Unassembled WGS sequence"/>
</dbReference>
<evidence type="ECO:0000256" key="1">
    <source>
        <dbReference type="ARBA" id="ARBA00022676"/>
    </source>
</evidence>
<evidence type="ECO:0000256" key="4">
    <source>
        <dbReference type="ARBA" id="ARBA00023027"/>
    </source>
</evidence>
<dbReference type="GeneID" id="38782878"/>
<reference evidence="7 8" key="1">
    <citation type="journal article" date="2018" name="Sci. Rep.">
        <title>Genome sequence of the cauliflower mushroom Sparassis crispa (Hanabiratake) and its association with beneficial usage.</title>
        <authorList>
            <person name="Kiyama R."/>
            <person name="Furutani Y."/>
            <person name="Kawaguchi K."/>
            <person name="Nakanishi T."/>
        </authorList>
    </citation>
    <scope>NUCLEOTIDE SEQUENCE [LARGE SCALE GENOMIC DNA]</scope>
</reference>
<keyword evidence="8" id="KW-1185">Reference proteome</keyword>
<sequence length="1125" mass="126335">MPDRELRSGTVRNASPFLESGWERVSKRQKTGGSHTLFGPVSSALSPPHSIERTKGLRTMDSPTKTMKGRKKFIADFNAMKEASKEGFQVNDLHVRHVKAGEDEGAFECDVVRPNGEPLVSLNCVVSDTSEYPESHTFFCFSQDENPPPHVLRAMEAVHEERSCTIEMLLKNLLSTLARKISVGHEHTEEGSDNDEMEEDYDAYDAYDEHSDDDFGIIATNKIQMNVGCLQRDFNEAAACNYRPGFVPFGRDEFVLTMSLPVISLATDIPARALMAWDRRLLSRTQHLTLIVSGFRGVYPVLQKDGTIFLDALKRAVSLQFRIGLTATQKPSKEHVAEVVRNFGLKEDRAADATDTITLPVSPDPELEDEDVEVEETADASDQYLEDFSEPDTETHGFQPFSLSSSLENLLNNYFLKVVQLRLKYELDWASAELLCWEAERSQQPEQVIMKSMGKKMRKAEEEENALSSSYNLPPDPLLTAEDRGHLNLPLIAFCYLIRRLTLCSRYCIVCHNKLSTDYEALKPYVCDSRLCTYQYYNLNRGPSLEYEICANPATIDLLVSLAYTSAAEGSLDEPLPLGMGLRVPLANMGSSSDPDGLCDFDTLSRPQMCSVIVNLIDTLPKVVDMKKHLEKSTEGRRIKPRLKDMDNNITDAAWSILRWCVASCTAHIEELRSEEDRVHNIEPTWRQFRFSVGAPDAEAKFRSALVQAKKVDNNTLKYPSLYAFHGSPLKNWHSIIRHGLWYKNIAHGRAYGNGVYFAKEGTISMSSYASGSPKVWRNSAVRAHKCAVLAEIINQPSRFVSTDPYFVVADTQWIVCRYLLVNSSSGQYNPGSNPLPVSVNPDIPIVPLDPKHPTTLSHHPIKIPEPSYKLEKLLAARREEYMDADYDEDDLSIFCAGETAASQSQPMDMDDSSKALDDWIHDPAWVKTTIEHMMPAPVESSPMATMALQKELKAMLKEQEKAKNLKELGWYMPPELIGDNLFQWIVELHSFDDSLPVAKDMTSRGVNSLVFEIRFPPTFPHSPPFFRILKPRFLPFIHGGGGHVTGGGSMCMDLLTADGWLPSYSISAILLQIRLAISNLEPRPARLAQNWDAPYGMHEALEGYKRAAATHGWKIPQGLDKLAH</sequence>
<dbReference type="InterPro" id="IPR016135">
    <property type="entry name" value="UBQ-conjugating_enzyme/RWD"/>
</dbReference>
<dbReference type="AlphaFoldDB" id="A0A401GUQ1"/>
<accession>A0A401GUQ1</accession>
<evidence type="ECO:0000313" key="8">
    <source>
        <dbReference type="Proteomes" id="UP000287166"/>
    </source>
</evidence>
<dbReference type="SUPFAM" id="SSF56399">
    <property type="entry name" value="ADP-ribosylation"/>
    <property type="match status" value="1"/>
</dbReference>
<feature type="region of interest" description="Disordered" evidence="5">
    <location>
        <begin position="23"/>
        <end position="55"/>
    </location>
</feature>
<dbReference type="SUPFAM" id="SSF54495">
    <property type="entry name" value="UBC-like"/>
    <property type="match status" value="1"/>
</dbReference>
<gene>
    <name evidence="7" type="ORF">SCP_0804850</name>
</gene>
<evidence type="ECO:0000256" key="3">
    <source>
        <dbReference type="ARBA" id="ARBA00022695"/>
    </source>
</evidence>
<dbReference type="SMART" id="SM00212">
    <property type="entry name" value="UBCc"/>
    <property type="match status" value="1"/>
</dbReference>
<dbReference type="GO" id="GO:0016779">
    <property type="term" value="F:nucleotidyltransferase activity"/>
    <property type="evidence" value="ECO:0007669"/>
    <property type="project" value="UniProtKB-KW"/>
</dbReference>
<evidence type="ECO:0000256" key="2">
    <source>
        <dbReference type="ARBA" id="ARBA00022679"/>
    </source>
</evidence>
<keyword evidence="2" id="KW-0808">Transferase</keyword>
<comment type="caution">
    <text evidence="7">The sequence shown here is derived from an EMBL/GenBank/DDBJ whole genome shotgun (WGS) entry which is preliminary data.</text>
</comment>
<organism evidence="7 8">
    <name type="scientific">Sparassis crispa</name>
    <dbReference type="NCBI Taxonomy" id="139825"/>
    <lineage>
        <taxon>Eukaryota</taxon>
        <taxon>Fungi</taxon>
        <taxon>Dikarya</taxon>
        <taxon>Basidiomycota</taxon>
        <taxon>Agaricomycotina</taxon>
        <taxon>Agaricomycetes</taxon>
        <taxon>Polyporales</taxon>
        <taxon>Sparassidaceae</taxon>
        <taxon>Sparassis</taxon>
    </lineage>
</organism>
<dbReference type="RefSeq" id="XP_027616874.1">
    <property type="nucleotide sequence ID" value="XM_027761073.1"/>
</dbReference>
<dbReference type="Gene3D" id="3.90.228.10">
    <property type="match status" value="1"/>
</dbReference>
<evidence type="ECO:0000313" key="7">
    <source>
        <dbReference type="EMBL" id="GBE85961.1"/>
    </source>
</evidence>
<keyword evidence="3" id="KW-0548">Nucleotidyltransferase</keyword>
<dbReference type="InParanoid" id="A0A401GUQ1"/>
<dbReference type="CDD" id="cd23802">
    <property type="entry name" value="UBCc_UBE2Q"/>
    <property type="match status" value="1"/>
</dbReference>
<dbReference type="InterPro" id="IPR012317">
    <property type="entry name" value="Poly(ADP-ribose)pol_cat_dom"/>
</dbReference>
<feature type="domain" description="UBC core" evidence="6">
    <location>
        <begin position="944"/>
        <end position="1118"/>
    </location>
</feature>
<dbReference type="Gene3D" id="3.10.110.10">
    <property type="entry name" value="Ubiquitin Conjugating Enzyme"/>
    <property type="match status" value="1"/>
</dbReference>
<dbReference type="PANTHER" id="PTHR21328">
    <property type="entry name" value="POLY ADP-RIBOSE POLYMERASE FAMILY, MEMBER PARP"/>
    <property type="match status" value="1"/>
</dbReference>
<dbReference type="Pfam" id="PF00644">
    <property type="entry name" value="PARP"/>
    <property type="match status" value="1"/>
</dbReference>
<keyword evidence="1" id="KW-0328">Glycosyltransferase</keyword>
<keyword evidence="4" id="KW-0520">NAD</keyword>
<dbReference type="PROSITE" id="PS50127">
    <property type="entry name" value="UBC_2"/>
    <property type="match status" value="1"/>
</dbReference>
<dbReference type="OrthoDB" id="109543at2759"/>